<dbReference type="EMBL" id="JAWDJR010000013">
    <property type="protein sequence ID" value="KAK9964003.1"/>
    <property type="molecule type" value="Genomic_DNA"/>
</dbReference>
<organism evidence="2 3">
    <name type="scientific">Culter alburnus</name>
    <name type="common">Topmouth culter</name>
    <dbReference type="NCBI Taxonomy" id="194366"/>
    <lineage>
        <taxon>Eukaryota</taxon>
        <taxon>Metazoa</taxon>
        <taxon>Chordata</taxon>
        <taxon>Craniata</taxon>
        <taxon>Vertebrata</taxon>
        <taxon>Euteleostomi</taxon>
        <taxon>Actinopterygii</taxon>
        <taxon>Neopterygii</taxon>
        <taxon>Teleostei</taxon>
        <taxon>Ostariophysi</taxon>
        <taxon>Cypriniformes</taxon>
        <taxon>Xenocyprididae</taxon>
        <taxon>Xenocypridinae</taxon>
        <taxon>Culter</taxon>
    </lineage>
</organism>
<gene>
    <name evidence="2" type="ORF">ABG768_005211</name>
</gene>
<feature type="non-terminal residue" evidence="2">
    <location>
        <position position="1"/>
    </location>
</feature>
<dbReference type="GO" id="GO:0003723">
    <property type="term" value="F:RNA binding"/>
    <property type="evidence" value="ECO:0007669"/>
    <property type="project" value="TreeGrafter"/>
</dbReference>
<protein>
    <recommendedName>
        <fullName evidence="1">Exportin-5 C-terminal domain-containing protein</fullName>
    </recommendedName>
</protein>
<dbReference type="InterPro" id="IPR045478">
    <property type="entry name" value="Exportin-5_C"/>
</dbReference>
<dbReference type="InterPro" id="IPR011989">
    <property type="entry name" value="ARM-like"/>
</dbReference>
<dbReference type="PANTHER" id="PTHR11223">
    <property type="entry name" value="EXPORTIN 1/5"/>
    <property type="match status" value="1"/>
</dbReference>
<accession>A0AAW1ZT34</accession>
<feature type="domain" description="Exportin-5 C-terminal" evidence="1">
    <location>
        <begin position="2"/>
        <end position="270"/>
    </location>
</feature>
<evidence type="ECO:0000313" key="2">
    <source>
        <dbReference type="EMBL" id="KAK9964003.1"/>
    </source>
</evidence>
<evidence type="ECO:0000259" key="1">
    <source>
        <dbReference type="Pfam" id="PF19273"/>
    </source>
</evidence>
<dbReference type="GO" id="GO:0006611">
    <property type="term" value="P:protein export from nucleus"/>
    <property type="evidence" value="ECO:0007669"/>
    <property type="project" value="InterPro"/>
</dbReference>
<dbReference type="GO" id="GO:0005049">
    <property type="term" value="F:nuclear export signal receptor activity"/>
    <property type="evidence" value="ECO:0007669"/>
    <property type="project" value="InterPro"/>
</dbReference>
<reference evidence="2 3" key="1">
    <citation type="submission" date="2024-05" db="EMBL/GenBank/DDBJ databases">
        <title>A high-quality chromosomal-level genome assembly of Topmouth culter (Culter alburnus).</title>
        <authorList>
            <person name="Zhao H."/>
        </authorList>
    </citation>
    <scope>NUCLEOTIDE SEQUENCE [LARGE SCALE GENOMIC DNA]</scope>
    <source>
        <strain evidence="2">CATC2023</strain>
        <tissue evidence="2">Muscle</tissue>
    </source>
</reference>
<dbReference type="AlphaFoldDB" id="A0AAW1ZT34"/>
<dbReference type="GO" id="GO:0006405">
    <property type="term" value="P:RNA export from nucleus"/>
    <property type="evidence" value="ECO:0007669"/>
    <property type="project" value="TreeGrafter"/>
</dbReference>
<comment type="caution">
    <text evidence="2">The sequence shown here is derived from an EMBL/GenBank/DDBJ whole genome shotgun (WGS) entry which is preliminary data.</text>
</comment>
<name>A0AAW1ZT34_CULAL</name>
<dbReference type="GO" id="GO:0005737">
    <property type="term" value="C:cytoplasm"/>
    <property type="evidence" value="ECO:0007669"/>
    <property type="project" value="TreeGrafter"/>
</dbReference>
<evidence type="ECO:0000313" key="3">
    <source>
        <dbReference type="Proteomes" id="UP001479290"/>
    </source>
</evidence>
<dbReference type="Gene3D" id="1.25.10.10">
    <property type="entry name" value="Leucine-rich Repeat Variant"/>
    <property type="match status" value="1"/>
</dbReference>
<dbReference type="Pfam" id="PF19273">
    <property type="entry name" value="Exportin-5"/>
    <property type="match status" value="1"/>
</dbReference>
<dbReference type="InterPro" id="IPR045065">
    <property type="entry name" value="XPO1/5"/>
</dbReference>
<dbReference type="Proteomes" id="UP001479290">
    <property type="component" value="Unassembled WGS sequence"/>
</dbReference>
<dbReference type="PANTHER" id="PTHR11223:SF3">
    <property type="entry name" value="EXPORTIN-5"/>
    <property type="match status" value="1"/>
</dbReference>
<proteinExistence type="predicted"/>
<sequence>QLVMSCPHEYYDSLLCPLLGPLFTYLQQRLSFRWQIINQRTSLCAQQENEAYEENHVFQEMVEEQLLQLVTREVIDLLSVTCVTRKCPKLSANKEDADGDKRMVLKDSSKGIHELSELGKCLLRSEDIYLNVLTICFNSLSWRDTVHCERTAGVLCWTLLKQVLGGNLLPEAVTWIYTSVLKGLQMHGQHEGCSAALTQLALLIYESLRPRYAELRFIMNQIPDIQVDALEQFDQKAIQSAVTKAGEKKKKEQFKQLIAGAVGKPLGQQFKKEVHIQKLPSLFKKPKPTKDVLENTDSAGLIALFSPDRDNC</sequence>
<dbReference type="GO" id="GO:0042565">
    <property type="term" value="C:RNA nuclear export complex"/>
    <property type="evidence" value="ECO:0007669"/>
    <property type="project" value="TreeGrafter"/>
</dbReference>
<keyword evidence="3" id="KW-1185">Reference proteome</keyword>
<dbReference type="GO" id="GO:0005634">
    <property type="term" value="C:nucleus"/>
    <property type="evidence" value="ECO:0007669"/>
    <property type="project" value="TreeGrafter"/>
</dbReference>